<dbReference type="CDD" id="cd20557">
    <property type="entry name" value="CYCLIN_ScPCL1-like"/>
    <property type="match status" value="1"/>
</dbReference>
<accession>A0A8H7BTW7</accession>
<dbReference type="Proteomes" id="UP000605846">
    <property type="component" value="Unassembled WGS sequence"/>
</dbReference>
<dbReference type="GO" id="GO:0016538">
    <property type="term" value="F:cyclin-dependent protein serine/threonine kinase regulator activity"/>
    <property type="evidence" value="ECO:0007669"/>
    <property type="project" value="TreeGrafter"/>
</dbReference>
<evidence type="ECO:0000313" key="3">
    <source>
        <dbReference type="Proteomes" id="UP000605846"/>
    </source>
</evidence>
<dbReference type="InterPro" id="IPR036915">
    <property type="entry name" value="Cyclin-like_sf"/>
</dbReference>
<reference evidence="2" key="1">
    <citation type="submission" date="2020-01" db="EMBL/GenBank/DDBJ databases">
        <title>Genome Sequencing of Three Apophysomyces-Like Fungal Strains Confirms a Novel Fungal Genus in the Mucoromycota with divergent Burkholderia-like Endosymbiotic Bacteria.</title>
        <authorList>
            <person name="Stajich J.E."/>
            <person name="Macias A.M."/>
            <person name="Carter-House D."/>
            <person name="Lovett B."/>
            <person name="Kasson L.R."/>
            <person name="Berry K."/>
            <person name="Grigoriev I."/>
            <person name="Chang Y."/>
            <person name="Spatafora J."/>
            <person name="Kasson M.T."/>
        </authorList>
    </citation>
    <scope>NUCLEOTIDE SEQUENCE</scope>
    <source>
        <strain evidence="2">NRRL A-21654</strain>
    </source>
</reference>
<dbReference type="OrthoDB" id="10250320at2759"/>
<dbReference type="Pfam" id="PF00134">
    <property type="entry name" value="Cyclin_N"/>
    <property type="match status" value="1"/>
</dbReference>
<evidence type="ECO:0000313" key="2">
    <source>
        <dbReference type="EMBL" id="KAF7730299.1"/>
    </source>
</evidence>
<dbReference type="GO" id="GO:0005634">
    <property type="term" value="C:nucleus"/>
    <property type="evidence" value="ECO:0007669"/>
    <property type="project" value="TreeGrafter"/>
</dbReference>
<dbReference type="AlphaFoldDB" id="A0A8H7BTW7"/>
<dbReference type="Gene3D" id="1.10.472.10">
    <property type="entry name" value="Cyclin-like"/>
    <property type="match status" value="2"/>
</dbReference>
<name>A0A8H7BTW7_9FUNG</name>
<feature type="domain" description="Cyclin N-terminal" evidence="1">
    <location>
        <begin position="28"/>
        <end position="159"/>
    </location>
</feature>
<sequence>MAMTVFDLIPPVASRRCQRPVGPYPMPELVYFIQKITFHAGINVRTALVALIYLNRAKEALPKNAVGGYDTCHRLFLASILLASKMLRDTTWCPSSNPNQWLLSSVPSTWSHYYSFHSANVYCHSQLTNRRLCDMCGGLYTVEDINQLERAFLKLIQYRCWVDDQDVSDFVLKHRVDLSL</sequence>
<dbReference type="GO" id="GO:0000307">
    <property type="term" value="C:cyclin-dependent protein kinase holoenzyme complex"/>
    <property type="evidence" value="ECO:0007669"/>
    <property type="project" value="TreeGrafter"/>
</dbReference>
<dbReference type="PANTHER" id="PTHR15615">
    <property type="match status" value="1"/>
</dbReference>
<proteinExistence type="predicted"/>
<dbReference type="SUPFAM" id="SSF47954">
    <property type="entry name" value="Cyclin-like"/>
    <property type="match status" value="1"/>
</dbReference>
<comment type="caution">
    <text evidence="2">The sequence shown here is derived from an EMBL/GenBank/DDBJ whole genome shotgun (WGS) entry which is preliminary data.</text>
</comment>
<dbReference type="InterPro" id="IPR006671">
    <property type="entry name" value="Cyclin_N"/>
</dbReference>
<gene>
    <name evidence="2" type="ORF">EC973_002543</name>
</gene>
<dbReference type="GO" id="GO:0019901">
    <property type="term" value="F:protein kinase binding"/>
    <property type="evidence" value="ECO:0007669"/>
    <property type="project" value="InterPro"/>
</dbReference>
<keyword evidence="3" id="KW-1185">Reference proteome</keyword>
<dbReference type="InterPro" id="IPR013922">
    <property type="entry name" value="Cyclin_PHO80-like"/>
</dbReference>
<organism evidence="2 3">
    <name type="scientific">Apophysomyces ossiformis</name>
    <dbReference type="NCBI Taxonomy" id="679940"/>
    <lineage>
        <taxon>Eukaryota</taxon>
        <taxon>Fungi</taxon>
        <taxon>Fungi incertae sedis</taxon>
        <taxon>Mucoromycota</taxon>
        <taxon>Mucoromycotina</taxon>
        <taxon>Mucoromycetes</taxon>
        <taxon>Mucorales</taxon>
        <taxon>Mucorineae</taxon>
        <taxon>Mucoraceae</taxon>
        <taxon>Apophysomyces</taxon>
    </lineage>
</organism>
<evidence type="ECO:0000259" key="1">
    <source>
        <dbReference type="Pfam" id="PF00134"/>
    </source>
</evidence>
<dbReference type="PANTHER" id="PTHR15615:SF27">
    <property type="entry name" value="PHO85 CYCLIN CLG1"/>
    <property type="match status" value="1"/>
</dbReference>
<dbReference type="EMBL" id="JABAYA010000017">
    <property type="protein sequence ID" value="KAF7730299.1"/>
    <property type="molecule type" value="Genomic_DNA"/>
</dbReference>
<protein>
    <recommendedName>
        <fullName evidence="1">Cyclin N-terminal domain-containing protein</fullName>
    </recommendedName>
</protein>